<evidence type="ECO:0000313" key="4">
    <source>
        <dbReference type="Proteomes" id="UP000644507"/>
    </source>
</evidence>
<reference evidence="3" key="1">
    <citation type="journal article" date="2014" name="Int. J. Syst. Evol. Microbiol.">
        <title>Complete genome sequence of Corynebacterium casei LMG S-19264T (=DSM 44701T), isolated from a smear-ripened cheese.</title>
        <authorList>
            <consortium name="US DOE Joint Genome Institute (JGI-PGF)"/>
            <person name="Walter F."/>
            <person name="Albersmeier A."/>
            <person name="Kalinowski J."/>
            <person name="Ruckert C."/>
        </authorList>
    </citation>
    <scope>NUCLEOTIDE SEQUENCE</scope>
    <source>
        <strain evidence="3">KCTC 12988</strain>
    </source>
</reference>
<feature type="chain" id="PRO_5036825996" description="Ice-binding protein C-terminal domain-containing protein" evidence="1">
    <location>
        <begin position="21"/>
        <end position="220"/>
    </location>
</feature>
<dbReference type="Proteomes" id="UP000644507">
    <property type="component" value="Unassembled WGS sequence"/>
</dbReference>
<feature type="signal peptide" evidence="1">
    <location>
        <begin position="1"/>
        <end position="20"/>
    </location>
</feature>
<feature type="domain" description="Ice-binding protein C-terminal" evidence="2">
    <location>
        <begin position="198"/>
        <end position="220"/>
    </location>
</feature>
<dbReference type="InterPro" id="IPR013424">
    <property type="entry name" value="Ice-binding_C"/>
</dbReference>
<accession>A0A918TSN8</accession>
<keyword evidence="4" id="KW-1185">Reference proteome</keyword>
<dbReference type="Pfam" id="PF07589">
    <property type="entry name" value="PEP-CTERM"/>
    <property type="match status" value="1"/>
</dbReference>
<dbReference type="PROSITE" id="PS51257">
    <property type="entry name" value="PROKAR_LIPOPROTEIN"/>
    <property type="match status" value="1"/>
</dbReference>
<comment type="caution">
    <text evidence="3">The sequence shown here is derived from an EMBL/GenBank/DDBJ whole genome shotgun (WGS) entry which is preliminary data.</text>
</comment>
<dbReference type="NCBIfam" id="TIGR02595">
    <property type="entry name" value="PEP_CTERM"/>
    <property type="match status" value="1"/>
</dbReference>
<dbReference type="EMBL" id="BMXI01000010">
    <property type="protein sequence ID" value="GHC57418.1"/>
    <property type="molecule type" value="Genomic_DNA"/>
</dbReference>
<evidence type="ECO:0000256" key="1">
    <source>
        <dbReference type="SAM" id="SignalP"/>
    </source>
</evidence>
<protein>
    <recommendedName>
        <fullName evidence="2">Ice-binding protein C-terminal domain-containing protein</fullName>
    </recommendedName>
</protein>
<sequence>MQKLPYTAFVAIASCGLASAATTLTPSDIHGGVTTNTSFANGDVTLTPSIGGAPATFGGNANFLGIPGGSNNNAFDDSDTDATNDNGEELTMVFAPTVGLTQIAYNFARADGGASDGVFISGFNSDPGVTFSVSDASLFAVWDGVDTVRLNLPGALFSTATVISFDPAASAGETLLLTISDTTQAGAQLPIGSITYDTIPEPSSMALLAFGGLALLRRRR</sequence>
<keyword evidence="1" id="KW-0732">Signal</keyword>
<evidence type="ECO:0000313" key="3">
    <source>
        <dbReference type="EMBL" id="GHC57418.1"/>
    </source>
</evidence>
<proteinExistence type="predicted"/>
<dbReference type="RefSeq" id="WP_189570464.1">
    <property type="nucleotide sequence ID" value="NZ_BMXI01000010.1"/>
</dbReference>
<gene>
    <name evidence="3" type="ORF">GCM10007100_25470</name>
</gene>
<organism evidence="3 4">
    <name type="scientific">Roseibacillus persicicus</name>
    <dbReference type="NCBI Taxonomy" id="454148"/>
    <lineage>
        <taxon>Bacteria</taxon>
        <taxon>Pseudomonadati</taxon>
        <taxon>Verrucomicrobiota</taxon>
        <taxon>Verrucomicrobiia</taxon>
        <taxon>Verrucomicrobiales</taxon>
        <taxon>Verrucomicrobiaceae</taxon>
        <taxon>Roseibacillus</taxon>
    </lineage>
</organism>
<dbReference type="AlphaFoldDB" id="A0A918TSN8"/>
<evidence type="ECO:0000259" key="2">
    <source>
        <dbReference type="Pfam" id="PF07589"/>
    </source>
</evidence>
<reference evidence="3" key="2">
    <citation type="submission" date="2020-09" db="EMBL/GenBank/DDBJ databases">
        <authorList>
            <person name="Sun Q."/>
            <person name="Kim S."/>
        </authorList>
    </citation>
    <scope>NUCLEOTIDE SEQUENCE</scope>
    <source>
        <strain evidence="3">KCTC 12988</strain>
    </source>
</reference>
<name>A0A918TSN8_9BACT</name>